<name>E4X1Z0_OIKDI</name>
<feature type="signal peptide" evidence="2">
    <location>
        <begin position="1"/>
        <end position="15"/>
    </location>
</feature>
<proteinExistence type="predicted"/>
<sequence>MREIVFTLLVLPVFAQPGTFFWPNQSSKFDRTSFAGKFPLPKPDLEKTFPGASPFSDSSSDIVNYQTAVFPTSTVSYNDGTTISNQFKDEQGELESEKEFLPFIGELIQKITSKYWQDEDLNIPVMMLSTYYFEENDFDPVFVGEMGKTDDWLRKNINENKQFPLKINEGKTLKDENENIFARRRNKVLIRVLFITAILFGFCLGTFFVLVRIYIYRRNHPKIDILSSDKSDAEKQPLILA</sequence>
<dbReference type="InParanoid" id="E4X1Z0"/>
<reference evidence="3" key="1">
    <citation type="journal article" date="2010" name="Science">
        <title>Plasticity of animal genome architecture unmasked by rapid evolution of a pelagic tunicate.</title>
        <authorList>
            <person name="Denoeud F."/>
            <person name="Henriet S."/>
            <person name="Mungpakdee S."/>
            <person name="Aury J.M."/>
            <person name="Da Silva C."/>
            <person name="Brinkmann H."/>
            <person name="Mikhaleva J."/>
            <person name="Olsen L.C."/>
            <person name="Jubin C."/>
            <person name="Canestro C."/>
            <person name="Bouquet J.M."/>
            <person name="Danks G."/>
            <person name="Poulain J."/>
            <person name="Campsteijn C."/>
            <person name="Adamski M."/>
            <person name="Cross I."/>
            <person name="Yadetie F."/>
            <person name="Muffato M."/>
            <person name="Louis A."/>
            <person name="Butcher S."/>
            <person name="Tsagkogeorga G."/>
            <person name="Konrad A."/>
            <person name="Singh S."/>
            <person name="Jensen M.F."/>
            <person name="Cong E.H."/>
            <person name="Eikeseth-Otteraa H."/>
            <person name="Noel B."/>
            <person name="Anthouard V."/>
            <person name="Porcel B.M."/>
            <person name="Kachouri-Lafond R."/>
            <person name="Nishino A."/>
            <person name="Ugolini M."/>
            <person name="Chourrout P."/>
            <person name="Nishida H."/>
            <person name="Aasland R."/>
            <person name="Huzurbazar S."/>
            <person name="Westhof E."/>
            <person name="Delsuc F."/>
            <person name="Lehrach H."/>
            <person name="Reinhardt R."/>
            <person name="Weissenbach J."/>
            <person name="Roy S.W."/>
            <person name="Artiguenave F."/>
            <person name="Postlethwait J.H."/>
            <person name="Manak J.R."/>
            <person name="Thompson E.M."/>
            <person name="Jaillon O."/>
            <person name="Du Pasquier L."/>
            <person name="Boudinot P."/>
            <person name="Liberles D.A."/>
            <person name="Volff J.N."/>
            <person name="Philippe H."/>
            <person name="Lenhard B."/>
            <person name="Roest Crollius H."/>
            <person name="Wincker P."/>
            <person name="Chourrout D."/>
        </authorList>
    </citation>
    <scope>NUCLEOTIDE SEQUENCE [LARGE SCALE GENOMIC DNA]</scope>
</reference>
<evidence type="ECO:0000313" key="3">
    <source>
        <dbReference type="EMBL" id="CBY23457.1"/>
    </source>
</evidence>
<keyword evidence="1" id="KW-1133">Transmembrane helix</keyword>
<dbReference type="EMBL" id="FN653021">
    <property type="protein sequence ID" value="CBY23457.1"/>
    <property type="molecule type" value="Genomic_DNA"/>
</dbReference>
<protein>
    <submittedName>
        <fullName evidence="3">Uncharacterized protein</fullName>
    </submittedName>
</protein>
<dbReference type="Proteomes" id="UP000001307">
    <property type="component" value="Unassembled WGS sequence"/>
</dbReference>
<keyword evidence="1" id="KW-0812">Transmembrane</keyword>
<evidence type="ECO:0000256" key="1">
    <source>
        <dbReference type="SAM" id="Phobius"/>
    </source>
</evidence>
<organism evidence="3">
    <name type="scientific">Oikopleura dioica</name>
    <name type="common">Tunicate</name>
    <dbReference type="NCBI Taxonomy" id="34765"/>
    <lineage>
        <taxon>Eukaryota</taxon>
        <taxon>Metazoa</taxon>
        <taxon>Chordata</taxon>
        <taxon>Tunicata</taxon>
        <taxon>Appendicularia</taxon>
        <taxon>Copelata</taxon>
        <taxon>Oikopleuridae</taxon>
        <taxon>Oikopleura</taxon>
    </lineage>
</organism>
<feature type="chain" id="PRO_5012881095" evidence="2">
    <location>
        <begin position="16"/>
        <end position="241"/>
    </location>
</feature>
<gene>
    <name evidence="3" type="ORF">GSOID_T00015896001</name>
</gene>
<evidence type="ECO:0000313" key="4">
    <source>
        <dbReference type="Proteomes" id="UP000001307"/>
    </source>
</evidence>
<keyword evidence="2" id="KW-0732">Signal</keyword>
<keyword evidence="4" id="KW-1185">Reference proteome</keyword>
<keyword evidence="1" id="KW-0472">Membrane</keyword>
<accession>E4X1Z0</accession>
<feature type="transmembrane region" description="Helical" evidence="1">
    <location>
        <begin position="188"/>
        <end position="215"/>
    </location>
</feature>
<dbReference type="AlphaFoldDB" id="E4X1Z0"/>
<evidence type="ECO:0000256" key="2">
    <source>
        <dbReference type="SAM" id="SignalP"/>
    </source>
</evidence>